<evidence type="ECO:0000313" key="5">
    <source>
        <dbReference type="EMBL" id="PPR00792.1"/>
    </source>
</evidence>
<evidence type="ECO:0000259" key="4">
    <source>
        <dbReference type="Pfam" id="PF06094"/>
    </source>
</evidence>
<dbReference type="InterPro" id="IPR013024">
    <property type="entry name" value="GGCT-like"/>
</dbReference>
<dbReference type="PANTHER" id="PTHR31544:SF2">
    <property type="entry name" value="AIG2-LIKE PROTEIN D"/>
    <property type="match status" value="1"/>
</dbReference>
<gene>
    <name evidence="5" type="ORF">CVT24_000757</name>
</gene>
<dbReference type="InterPro" id="IPR045038">
    <property type="entry name" value="AIG2-like"/>
</dbReference>
<organism evidence="5 6">
    <name type="scientific">Panaeolus cyanescens</name>
    <dbReference type="NCBI Taxonomy" id="181874"/>
    <lineage>
        <taxon>Eukaryota</taxon>
        <taxon>Fungi</taxon>
        <taxon>Dikarya</taxon>
        <taxon>Basidiomycota</taxon>
        <taxon>Agaricomycotina</taxon>
        <taxon>Agaricomycetes</taxon>
        <taxon>Agaricomycetidae</taxon>
        <taxon>Agaricales</taxon>
        <taxon>Agaricineae</taxon>
        <taxon>Galeropsidaceae</taxon>
        <taxon>Panaeolus</taxon>
    </lineage>
</organism>
<feature type="domain" description="Gamma-glutamylcyclotransferase AIG2-like" evidence="4">
    <location>
        <begin position="6"/>
        <end position="104"/>
    </location>
</feature>
<accession>A0A409YCR2</accession>
<keyword evidence="6" id="KW-1185">Reference proteome</keyword>
<dbReference type="SUPFAM" id="SSF110857">
    <property type="entry name" value="Gamma-glutamyl cyclotransferase-like"/>
    <property type="match status" value="1"/>
</dbReference>
<dbReference type="Proteomes" id="UP000284842">
    <property type="component" value="Unassembled WGS sequence"/>
</dbReference>
<protein>
    <recommendedName>
        <fullName evidence="3">Putative gamma-glutamylcyclotransferase</fullName>
    </recommendedName>
</protein>
<proteinExistence type="inferred from homology"/>
<dbReference type="AlphaFoldDB" id="A0A409YCR2"/>
<evidence type="ECO:0000256" key="1">
    <source>
        <dbReference type="ARBA" id="ARBA00008861"/>
    </source>
</evidence>
<evidence type="ECO:0000256" key="3">
    <source>
        <dbReference type="ARBA" id="ARBA00030602"/>
    </source>
</evidence>
<dbReference type="OrthoDB" id="1044435at2759"/>
<dbReference type="GO" id="GO:0016740">
    <property type="term" value="F:transferase activity"/>
    <property type="evidence" value="ECO:0007669"/>
    <property type="project" value="UniProtKB-KW"/>
</dbReference>
<reference evidence="5 6" key="1">
    <citation type="journal article" date="2018" name="Evol. Lett.">
        <title>Horizontal gene cluster transfer increased hallucinogenic mushroom diversity.</title>
        <authorList>
            <person name="Reynolds H.T."/>
            <person name="Vijayakumar V."/>
            <person name="Gluck-Thaler E."/>
            <person name="Korotkin H.B."/>
            <person name="Matheny P.B."/>
            <person name="Slot J.C."/>
        </authorList>
    </citation>
    <scope>NUCLEOTIDE SEQUENCE [LARGE SCALE GENOMIC DNA]</scope>
    <source>
        <strain evidence="5 6">2629</strain>
    </source>
</reference>
<comment type="similarity">
    <text evidence="1">Belongs to the gamma-glutamylcyclotransferase family.</text>
</comment>
<dbReference type="CDD" id="cd06661">
    <property type="entry name" value="GGCT_like"/>
    <property type="match status" value="1"/>
</dbReference>
<sequence>MSRIAFFYGTLMHPRILQRVIKNDGVHLECCPAVLTDFTRHKVKGADYPGLIPYSKGKTLFDHPLTTEEKSVRGTVVKGLTEADLEALDRFEGDEYIRRPVQAHLLGPFVDVSTHGTRFNDLIPTHPPPLPENVDTSTQTLEVETYIYCDETNLEADLWSFEDFVKNNAWKWYHSDKSRDLADLERAWAEM</sequence>
<name>A0A409YCR2_9AGAR</name>
<dbReference type="InterPro" id="IPR036568">
    <property type="entry name" value="GGCT-like_sf"/>
</dbReference>
<dbReference type="EMBL" id="NHTK01001292">
    <property type="protein sequence ID" value="PPR00792.1"/>
    <property type="molecule type" value="Genomic_DNA"/>
</dbReference>
<dbReference type="InParanoid" id="A0A409YCR2"/>
<evidence type="ECO:0000256" key="2">
    <source>
        <dbReference type="ARBA" id="ARBA00022679"/>
    </source>
</evidence>
<comment type="caution">
    <text evidence="5">The sequence shown here is derived from an EMBL/GenBank/DDBJ whole genome shotgun (WGS) entry which is preliminary data.</text>
</comment>
<evidence type="ECO:0000313" key="6">
    <source>
        <dbReference type="Proteomes" id="UP000284842"/>
    </source>
</evidence>
<dbReference type="Pfam" id="PF06094">
    <property type="entry name" value="GGACT"/>
    <property type="match status" value="1"/>
</dbReference>
<dbReference type="PANTHER" id="PTHR31544">
    <property type="entry name" value="AIG2-LIKE PROTEIN D"/>
    <property type="match status" value="1"/>
</dbReference>
<dbReference type="Gene3D" id="3.10.490.10">
    <property type="entry name" value="Gamma-glutamyl cyclotransferase-like"/>
    <property type="match status" value="1"/>
</dbReference>
<dbReference type="InterPro" id="IPR009288">
    <property type="entry name" value="AIG2-like_dom"/>
</dbReference>
<keyword evidence="2" id="KW-0808">Transferase</keyword>